<dbReference type="RefSeq" id="WP_014802148.1">
    <property type="nucleotide sequence ID" value="NC_018020.1"/>
</dbReference>
<sequence length="161" mass="17745">MIRILATGGTLDVDSIDEGDVYYFQESYVPKILAQCRNEADIVVETLFLKDSLYLTDLDRQQILQHAKTCDELKIVVTHGTDTMVETATVLGAADIAKTIVLTGAIVPYMAPESDATFNLGFALACAQTLAPGVYIAMNGKIFAWNNVRKNQQLKVFEPLR</sequence>
<dbReference type="OrthoDB" id="9788068at2"/>
<name>I4B2X3_TURPD</name>
<dbReference type="PANTHER" id="PTHR11707">
    <property type="entry name" value="L-ASPARAGINASE"/>
    <property type="match status" value="1"/>
</dbReference>
<dbReference type="EMBL" id="CP002959">
    <property type="protein sequence ID" value="AFM11630.1"/>
    <property type="molecule type" value="Genomic_DNA"/>
</dbReference>
<keyword evidence="5" id="KW-1185">Reference proteome</keyword>
<dbReference type="PANTHER" id="PTHR11707:SF28">
    <property type="entry name" value="60 KDA LYSOPHOSPHOLIPASE"/>
    <property type="match status" value="1"/>
</dbReference>
<dbReference type="PRINTS" id="PR00139">
    <property type="entry name" value="ASNGLNASE"/>
</dbReference>
<gene>
    <name evidence="4" type="ordered locus">Turpa_0981</name>
</gene>
<dbReference type="PROSITE" id="PS51732">
    <property type="entry name" value="ASN_GLN_ASE_3"/>
    <property type="match status" value="1"/>
</dbReference>
<dbReference type="Pfam" id="PF00710">
    <property type="entry name" value="Asparaginase"/>
    <property type="match status" value="1"/>
</dbReference>
<accession>I4B2X3</accession>
<feature type="active site" description="O-isoaspartyl threonine intermediate" evidence="1">
    <location>
        <position position="10"/>
    </location>
</feature>
<proteinExistence type="predicted"/>
<dbReference type="InterPro" id="IPR006034">
    <property type="entry name" value="Asparaginase/glutaminase-like"/>
</dbReference>
<dbReference type="InterPro" id="IPR036152">
    <property type="entry name" value="Asp/glu_Ase-like_sf"/>
</dbReference>
<evidence type="ECO:0000256" key="2">
    <source>
        <dbReference type="PIRSR" id="PIRSR001220-2"/>
    </source>
</evidence>
<dbReference type="GO" id="GO:0004067">
    <property type="term" value="F:asparaginase activity"/>
    <property type="evidence" value="ECO:0007669"/>
    <property type="project" value="UniProtKB-UniRule"/>
</dbReference>
<evidence type="ECO:0000256" key="1">
    <source>
        <dbReference type="PIRSR" id="PIRSR001220-1"/>
    </source>
</evidence>
<dbReference type="SUPFAM" id="SSF53774">
    <property type="entry name" value="Glutaminase/Asparaginase"/>
    <property type="match status" value="1"/>
</dbReference>
<evidence type="ECO:0000313" key="4">
    <source>
        <dbReference type="EMBL" id="AFM11630.1"/>
    </source>
</evidence>
<protein>
    <submittedName>
        <fullName evidence="4">Asparaginase/glutaminase</fullName>
    </submittedName>
</protein>
<dbReference type="AlphaFoldDB" id="I4B2X3"/>
<feature type="domain" description="L-asparaginase N-terminal" evidence="3">
    <location>
        <begin position="2"/>
        <end position="153"/>
    </location>
</feature>
<dbReference type="InterPro" id="IPR027474">
    <property type="entry name" value="L-asparaginase_N"/>
</dbReference>
<dbReference type="PATRIC" id="fig|869212.3.peg.958"/>
<dbReference type="Proteomes" id="UP000006048">
    <property type="component" value="Chromosome"/>
</dbReference>
<dbReference type="PIRSF" id="PIRSF500176">
    <property type="entry name" value="L_ASNase"/>
    <property type="match status" value="1"/>
</dbReference>
<dbReference type="HOGENOM" id="CLU_019134_4_2_12"/>
<feature type="binding site" evidence="2">
    <location>
        <begin position="81"/>
        <end position="82"/>
    </location>
    <ligand>
        <name>substrate</name>
    </ligand>
</feature>
<dbReference type="Gene3D" id="3.40.50.1170">
    <property type="entry name" value="L-asparaginase, N-terminal domain"/>
    <property type="match status" value="1"/>
</dbReference>
<feature type="binding site" evidence="2">
    <location>
        <position position="52"/>
    </location>
    <ligand>
        <name>substrate</name>
    </ligand>
</feature>
<organism evidence="4 5">
    <name type="scientific">Turneriella parva (strain ATCC BAA-1111 / DSM 21527 / NCTC 11395 / H)</name>
    <name type="common">Leptospira parva</name>
    <dbReference type="NCBI Taxonomy" id="869212"/>
    <lineage>
        <taxon>Bacteria</taxon>
        <taxon>Pseudomonadati</taxon>
        <taxon>Spirochaetota</taxon>
        <taxon>Spirochaetia</taxon>
        <taxon>Leptospirales</taxon>
        <taxon>Leptospiraceae</taxon>
        <taxon>Turneriella</taxon>
    </lineage>
</organism>
<reference evidence="4 5" key="1">
    <citation type="submission" date="2012-06" db="EMBL/GenBank/DDBJ databases">
        <title>The complete chromosome of genome of Turneriella parva DSM 21527.</title>
        <authorList>
            <consortium name="US DOE Joint Genome Institute (JGI-PGF)"/>
            <person name="Lucas S."/>
            <person name="Han J."/>
            <person name="Lapidus A."/>
            <person name="Bruce D."/>
            <person name="Goodwin L."/>
            <person name="Pitluck S."/>
            <person name="Peters L."/>
            <person name="Kyrpides N."/>
            <person name="Mavromatis K."/>
            <person name="Ivanova N."/>
            <person name="Mikhailova N."/>
            <person name="Chertkov O."/>
            <person name="Detter J.C."/>
            <person name="Tapia R."/>
            <person name="Han C."/>
            <person name="Land M."/>
            <person name="Hauser L."/>
            <person name="Markowitz V."/>
            <person name="Cheng J.-F."/>
            <person name="Hugenholtz P."/>
            <person name="Woyke T."/>
            <person name="Wu D."/>
            <person name="Gronow S."/>
            <person name="Wellnitz S."/>
            <person name="Brambilla E."/>
            <person name="Klenk H.-P."/>
            <person name="Eisen J.A."/>
        </authorList>
    </citation>
    <scope>NUCLEOTIDE SEQUENCE [LARGE SCALE GENOMIC DNA]</scope>
    <source>
        <strain evidence="5">ATCC BAA-1111 / DSM 21527 / NCTC 11395 / H</strain>
    </source>
</reference>
<dbReference type="InterPro" id="IPR037152">
    <property type="entry name" value="L-asparaginase_N_sf"/>
</dbReference>
<dbReference type="KEGG" id="tpx:Turpa_0981"/>
<dbReference type="STRING" id="869212.Turpa_0981"/>
<evidence type="ECO:0000313" key="5">
    <source>
        <dbReference type="Proteomes" id="UP000006048"/>
    </source>
</evidence>
<dbReference type="PIRSF" id="PIRSF001220">
    <property type="entry name" value="L-ASNase_gatD"/>
    <property type="match status" value="1"/>
</dbReference>
<evidence type="ECO:0000259" key="3">
    <source>
        <dbReference type="Pfam" id="PF00710"/>
    </source>
</evidence>